<dbReference type="CDD" id="cd07035">
    <property type="entry name" value="TPP_PYR_POX_like"/>
    <property type="match status" value="1"/>
</dbReference>
<dbReference type="InterPro" id="IPR030817">
    <property type="entry name" value="Myo_inos_IolD"/>
</dbReference>
<dbReference type="GO" id="GO:0102481">
    <property type="term" value="F:3D-(3,5/4)-trihydroxycyclohexane-1,2-dione hydrolase activity"/>
    <property type="evidence" value="ECO:0007669"/>
    <property type="project" value="UniProtKB-EC"/>
</dbReference>
<dbReference type="GO" id="GO:0009099">
    <property type="term" value="P:L-valine biosynthetic process"/>
    <property type="evidence" value="ECO:0007669"/>
    <property type="project" value="TreeGrafter"/>
</dbReference>
<dbReference type="Pfam" id="PF02776">
    <property type="entry name" value="TPP_enzyme_N"/>
    <property type="match status" value="1"/>
</dbReference>
<feature type="domain" description="Thiamine pyrophosphate enzyme central" evidence="4">
    <location>
        <begin position="242"/>
        <end position="353"/>
    </location>
</feature>
<evidence type="ECO:0000259" key="4">
    <source>
        <dbReference type="Pfam" id="PF00205"/>
    </source>
</evidence>
<dbReference type="GO" id="GO:0050660">
    <property type="term" value="F:flavin adenine dinucleotide binding"/>
    <property type="evidence" value="ECO:0007669"/>
    <property type="project" value="TreeGrafter"/>
</dbReference>
<dbReference type="InterPro" id="IPR000399">
    <property type="entry name" value="TPP-bd_CS"/>
</dbReference>
<feature type="domain" description="Thiamine pyrophosphate enzyme N-terminal TPP-binding" evidence="6">
    <location>
        <begin position="67"/>
        <end position="152"/>
    </location>
</feature>
<name>A0A454JFT5_9NEIS</name>
<dbReference type="NCBIfam" id="TIGR04377">
    <property type="entry name" value="myo_inos_iolD"/>
    <property type="match status" value="1"/>
</dbReference>
<dbReference type="GO" id="GO:0005948">
    <property type="term" value="C:acetolactate synthase complex"/>
    <property type="evidence" value="ECO:0007669"/>
    <property type="project" value="TreeGrafter"/>
</dbReference>
<organism evidence="7 8">
    <name type="scientific">Aquitalea palustris</name>
    <dbReference type="NCBI Taxonomy" id="2480983"/>
    <lineage>
        <taxon>Bacteria</taxon>
        <taxon>Pseudomonadati</taxon>
        <taxon>Pseudomonadota</taxon>
        <taxon>Betaproteobacteria</taxon>
        <taxon>Neisseriales</taxon>
        <taxon>Chromobacteriaceae</taxon>
        <taxon>Aquitalea</taxon>
    </lineage>
</organism>
<evidence type="ECO:0000259" key="5">
    <source>
        <dbReference type="Pfam" id="PF02775"/>
    </source>
</evidence>
<dbReference type="Pfam" id="PF00205">
    <property type="entry name" value="TPP_enzyme_M"/>
    <property type="match status" value="1"/>
</dbReference>
<feature type="domain" description="Thiamine pyrophosphate enzyme TPP-binding" evidence="5">
    <location>
        <begin position="439"/>
        <end position="593"/>
    </location>
</feature>
<dbReference type="PANTHER" id="PTHR18968">
    <property type="entry name" value="THIAMINE PYROPHOSPHATE ENZYMES"/>
    <property type="match status" value="1"/>
</dbReference>
<protein>
    <submittedName>
        <fullName evidence="7">3D-(3,5/4)-trihydroxycyclohexane-1,2-dione acylhydrolase (Decyclizing)</fullName>
        <ecNumber evidence="7">3.7.1.22</ecNumber>
    </submittedName>
</protein>
<dbReference type="Proteomes" id="UP000274139">
    <property type="component" value="Unassembled WGS sequence"/>
</dbReference>
<gene>
    <name evidence="7" type="primary">iolD</name>
    <name evidence="7" type="ORF">EAY64_14890</name>
</gene>
<comment type="similarity">
    <text evidence="1 3">Belongs to the TPP enzyme family.</text>
</comment>
<dbReference type="EMBL" id="RFAR01000063">
    <property type="protein sequence ID" value="RMC94751.1"/>
    <property type="molecule type" value="Genomic_DNA"/>
</dbReference>
<evidence type="ECO:0000259" key="6">
    <source>
        <dbReference type="Pfam" id="PF02776"/>
    </source>
</evidence>
<evidence type="ECO:0000313" key="8">
    <source>
        <dbReference type="Proteomes" id="UP000274139"/>
    </source>
</evidence>
<dbReference type="Pfam" id="PF02775">
    <property type="entry name" value="TPP_enzyme_C"/>
    <property type="match status" value="1"/>
</dbReference>
<dbReference type="GO" id="GO:0003984">
    <property type="term" value="F:acetolactate synthase activity"/>
    <property type="evidence" value="ECO:0007669"/>
    <property type="project" value="TreeGrafter"/>
</dbReference>
<dbReference type="InterPro" id="IPR029061">
    <property type="entry name" value="THDP-binding"/>
</dbReference>
<dbReference type="SUPFAM" id="SSF52518">
    <property type="entry name" value="Thiamin diphosphate-binding fold (THDP-binding)"/>
    <property type="match status" value="2"/>
</dbReference>
<evidence type="ECO:0000256" key="3">
    <source>
        <dbReference type="RuleBase" id="RU362132"/>
    </source>
</evidence>
<keyword evidence="7" id="KW-0378">Hydrolase</keyword>
<dbReference type="InterPro" id="IPR045229">
    <property type="entry name" value="TPP_enz"/>
</dbReference>
<dbReference type="Gene3D" id="3.40.50.1220">
    <property type="entry name" value="TPP-binding domain"/>
    <property type="match status" value="1"/>
</dbReference>
<dbReference type="EC" id="3.7.1.22" evidence="7"/>
<reference evidence="7 8" key="1">
    <citation type="submission" date="2018-10" db="EMBL/GenBank/DDBJ databases">
        <title>Draft genome sequence of Aquitalea MWU14-2217 isolated from a wild cranberry bog in Provincetown, Massachusetts.</title>
        <authorList>
            <person name="Ebadzadsahrai G."/>
            <person name="Soby S."/>
        </authorList>
    </citation>
    <scope>NUCLEOTIDE SEQUENCE [LARGE SCALE GENOMIC DNA]</scope>
    <source>
        <strain evidence="7 8">MWU14-2217</strain>
    </source>
</reference>
<sequence>MACQRLRPAGRRLLPPWRMDVKTVRLTVAQALVRYLAAQFVTQPDGRRERLFGGVWAIFGHGNVAGLGEALQAAQDVLPTLRAHNEQGMALAATAYAKSHFRRRMMAISTSIGPGCTNLVTAAAVAHVNRLPMLLLPGDVFISRAPDPVLQQVEDFQDGGVSAVDCLRPVSRYFDRIVVPSQLLTALPRAIATLTDPAQCGPVTLALPQDVQAQAFDWPESFFAERDIHFRQPQPEPTELAVLASMLRQAKRPLIVCGGGVLYSAGGVEALKNFVESHGIPVGESQAGKSALAWDHPLLAGSIGVTGSPAANELAAQADLVLAVGSRLQDFTTGSHALYAQATLLSINVNGFDAIKWGGHSLQCDAAVGLAALSSALAGWQADTDWTAHSQRLCHGWRKQVDEIVRSQRASLPTYAEAIGAVQASAADSAERDIVVCAAGTLPAELHKLWRTSTPGGYHMEYGYSCMGYEVAGGLGVKMARPEREVIVMVGDGSYLMLNNELATSVMLGHKVIVLLLDNAGYACINRLQQACGGAPFNNMLADCLQGEHGAPQIDFAQNARSLGAEAETVSTVAELQAAMVRARAASRSYLIQLRIDGPQCTPEGGSWWEVGIPEVSEREQVRAARAAYEEARQRQRH</sequence>
<dbReference type="SUPFAM" id="SSF52467">
    <property type="entry name" value="DHS-like NAD/FAD-binding domain"/>
    <property type="match status" value="1"/>
</dbReference>
<dbReference type="GO" id="GO:0000287">
    <property type="term" value="F:magnesium ion binding"/>
    <property type="evidence" value="ECO:0007669"/>
    <property type="project" value="InterPro"/>
</dbReference>
<dbReference type="InterPro" id="IPR029035">
    <property type="entry name" value="DHS-like_NAD/FAD-binding_dom"/>
</dbReference>
<evidence type="ECO:0000256" key="1">
    <source>
        <dbReference type="ARBA" id="ARBA00007812"/>
    </source>
</evidence>
<dbReference type="PANTHER" id="PTHR18968:SF9">
    <property type="entry name" value="3D-(3,5_4)-TRIHYDROXYCYCLOHEXANE-1,2-DIONE HYDROLASE"/>
    <property type="match status" value="1"/>
</dbReference>
<dbReference type="PROSITE" id="PS00187">
    <property type="entry name" value="TPP_ENZYMES"/>
    <property type="match status" value="1"/>
</dbReference>
<comment type="caution">
    <text evidence="7">The sequence shown here is derived from an EMBL/GenBank/DDBJ whole genome shotgun (WGS) entry which is preliminary data.</text>
</comment>
<keyword evidence="2 3" id="KW-0786">Thiamine pyrophosphate</keyword>
<dbReference type="InterPro" id="IPR011766">
    <property type="entry name" value="TPP_enzyme_TPP-bd"/>
</dbReference>
<dbReference type="Gene3D" id="3.40.50.970">
    <property type="match status" value="2"/>
</dbReference>
<dbReference type="OrthoDB" id="3194735at2"/>
<evidence type="ECO:0000256" key="2">
    <source>
        <dbReference type="ARBA" id="ARBA00023052"/>
    </source>
</evidence>
<accession>A0A454JFT5</accession>
<keyword evidence="8" id="KW-1185">Reference proteome</keyword>
<proteinExistence type="inferred from homology"/>
<dbReference type="AlphaFoldDB" id="A0A454JFT5"/>
<dbReference type="InterPro" id="IPR012001">
    <property type="entry name" value="Thiamin_PyroP_enz_TPP-bd_dom"/>
</dbReference>
<dbReference type="GO" id="GO:0009097">
    <property type="term" value="P:isoleucine biosynthetic process"/>
    <property type="evidence" value="ECO:0007669"/>
    <property type="project" value="TreeGrafter"/>
</dbReference>
<dbReference type="InterPro" id="IPR012000">
    <property type="entry name" value="Thiamin_PyroP_enz_cen_dom"/>
</dbReference>
<dbReference type="GO" id="GO:0030976">
    <property type="term" value="F:thiamine pyrophosphate binding"/>
    <property type="evidence" value="ECO:0007669"/>
    <property type="project" value="InterPro"/>
</dbReference>
<evidence type="ECO:0000313" key="7">
    <source>
        <dbReference type="EMBL" id="RMC94751.1"/>
    </source>
</evidence>
<dbReference type="GO" id="GO:0019310">
    <property type="term" value="P:inositol catabolic process"/>
    <property type="evidence" value="ECO:0007669"/>
    <property type="project" value="InterPro"/>
</dbReference>